<keyword evidence="6" id="KW-1185">Reference proteome</keyword>
<dbReference type="PANTHER" id="PTHR43320">
    <property type="entry name" value="SUGAR KINASE"/>
    <property type="match status" value="1"/>
</dbReference>
<comment type="caution">
    <text evidence="5">The sequence shown here is derived from an EMBL/GenBank/DDBJ whole genome shotgun (WGS) entry which is preliminary data.</text>
</comment>
<dbReference type="SUPFAM" id="SSF53613">
    <property type="entry name" value="Ribokinase-like"/>
    <property type="match status" value="1"/>
</dbReference>
<evidence type="ECO:0000256" key="2">
    <source>
        <dbReference type="ARBA" id="ARBA00022679"/>
    </source>
</evidence>
<dbReference type="InterPro" id="IPR052700">
    <property type="entry name" value="Carb_kinase_PfkB-like"/>
</dbReference>
<dbReference type="InterPro" id="IPR029056">
    <property type="entry name" value="Ribokinase-like"/>
</dbReference>
<accession>A0ABQ3B8G8</accession>
<evidence type="ECO:0000256" key="1">
    <source>
        <dbReference type="ARBA" id="ARBA00010688"/>
    </source>
</evidence>
<reference evidence="6" key="1">
    <citation type="journal article" date="2019" name="Int. J. Syst. Evol. Microbiol.">
        <title>The Global Catalogue of Microorganisms (GCM) 10K type strain sequencing project: providing services to taxonomists for standard genome sequencing and annotation.</title>
        <authorList>
            <consortium name="The Broad Institute Genomics Platform"/>
            <consortium name="The Broad Institute Genome Sequencing Center for Infectious Disease"/>
            <person name="Wu L."/>
            <person name="Ma J."/>
        </authorList>
    </citation>
    <scope>NUCLEOTIDE SEQUENCE [LARGE SCALE GENOMIC DNA]</scope>
    <source>
        <strain evidence="6">KCTC 32239</strain>
    </source>
</reference>
<dbReference type="RefSeq" id="WP_189419298.1">
    <property type="nucleotide sequence ID" value="NZ_BMYZ01000002.1"/>
</dbReference>
<keyword evidence="2" id="KW-0808">Transferase</keyword>
<feature type="domain" description="Carbohydrate kinase PfkB" evidence="4">
    <location>
        <begin position="59"/>
        <end position="320"/>
    </location>
</feature>
<dbReference type="Gene3D" id="3.30.1110.10">
    <property type="match status" value="1"/>
</dbReference>
<dbReference type="InterPro" id="IPR002173">
    <property type="entry name" value="Carboh/pur_kinase_PfkB_CS"/>
</dbReference>
<keyword evidence="3 5" id="KW-0418">Kinase</keyword>
<dbReference type="GO" id="GO:0016301">
    <property type="term" value="F:kinase activity"/>
    <property type="evidence" value="ECO:0007669"/>
    <property type="project" value="UniProtKB-KW"/>
</dbReference>
<evidence type="ECO:0000256" key="3">
    <source>
        <dbReference type="ARBA" id="ARBA00022777"/>
    </source>
</evidence>
<dbReference type="InterPro" id="IPR011611">
    <property type="entry name" value="PfkB_dom"/>
</dbReference>
<dbReference type="Proteomes" id="UP000619761">
    <property type="component" value="Unassembled WGS sequence"/>
</dbReference>
<proteinExistence type="inferred from homology"/>
<evidence type="ECO:0000259" key="4">
    <source>
        <dbReference type="Pfam" id="PF00294"/>
    </source>
</evidence>
<dbReference type="PROSITE" id="PS00584">
    <property type="entry name" value="PFKB_KINASES_2"/>
    <property type="match status" value="1"/>
</dbReference>
<evidence type="ECO:0000313" key="5">
    <source>
        <dbReference type="EMBL" id="GGY79981.1"/>
    </source>
</evidence>
<dbReference type="PANTHER" id="PTHR43320:SF3">
    <property type="entry name" value="CARBOHYDRATE KINASE PFKB DOMAIN-CONTAINING PROTEIN"/>
    <property type="match status" value="1"/>
</dbReference>
<dbReference type="Pfam" id="PF00294">
    <property type="entry name" value="PfkB"/>
    <property type="match status" value="1"/>
</dbReference>
<dbReference type="Gene3D" id="3.40.1190.20">
    <property type="match status" value="1"/>
</dbReference>
<protein>
    <submittedName>
        <fullName evidence="5">Adenosine kinase</fullName>
    </submittedName>
</protein>
<name>A0ABQ3B8G8_9GAMM</name>
<comment type="similarity">
    <text evidence="1">Belongs to the carbohydrate kinase PfkB family.</text>
</comment>
<dbReference type="CDD" id="cd01168">
    <property type="entry name" value="adenosine_kinase"/>
    <property type="match status" value="1"/>
</dbReference>
<evidence type="ECO:0000313" key="6">
    <source>
        <dbReference type="Proteomes" id="UP000619761"/>
    </source>
</evidence>
<dbReference type="EMBL" id="BMYZ01000002">
    <property type="protein sequence ID" value="GGY79981.1"/>
    <property type="molecule type" value="Genomic_DNA"/>
</dbReference>
<organism evidence="5 6">
    <name type="scientific">Cellvibrio zantedeschiae</name>
    <dbReference type="NCBI Taxonomy" id="1237077"/>
    <lineage>
        <taxon>Bacteria</taxon>
        <taxon>Pseudomonadati</taxon>
        <taxon>Pseudomonadota</taxon>
        <taxon>Gammaproteobacteria</taxon>
        <taxon>Cellvibrionales</taxon>
        <taxon>Cellvibrionaceae</taxon>
        <taxon>Cellvibrio</taxon>
    </lineage>
</organism>
<sequence length="333" mass="35374">MSKQYHIYGIGAALVDTEITLSDADLTAMNVDKGVMTLVDEARQRELINYLADHLVASHKASGGSAANTIIAASYFGCNNVYSCKVADDENGRFYIKDIKAAGVTYPAHINPPAGTTGKCLVMITPDAERTMNTFLGISETLSVAELDVAAIAQSHFAYIEGYLVTSPTGRAAAIALRQHAEANSTRTALSLSDPAMVQFFRDGLVEMIGNGVDILFCNSDEAMGFTQTESLEAAAEALKKYCKQFAITCGSDGALLFDGETQIKIAGNKVTAVDTNGAGDMFAGAFLYALSQGHDFKKAGDFASLAASKVVAQFGPRLKAEQHAELKKAFFS</sequence>
<gene>
    <name evidence="5" type="ORF">GCM10011613_26230</name>
</gene>